<organism evidence="2 3">
    <name type="scientific">Aeromonas molluscorum 848</name>
    <dbReference type="NCBI Taxonomy" id="1268236"/>
    <lineage>
        <taxon>Bacteria</taxon>
        <taxon>Pseudomonadati</taxon>
        <taxon>Pseudomonadota</taxon>
        <taxon>Gammaproteobacteria</taxon>
        <taxon>Aeromonadales</taxon>
        <taxon>Aeromonadaceae</taxon>
        <taxon>Aeromonas</taxon>
    </lineage>
</organism>
<dbReference type="AlphaFoldDB" id="R1GZ61"/>
<gene>
    <name evidence="2" type="ORF">G113_02144</name>
</gene>
<feature type="signal peptide" evidence="1">
    <location>
        <begin position="1"/>
        <end position="18"/>
    </location>
</feature>
<feature type="chain" id="PRO_5004351953" description="Secreted protein" evidence="1">
    <location>
        <begin position="19"/>
        <end position="135"/>
    </location>
</feature>
<dbReference type="Proteomes" id="UP000013526">
    <property type="component" value="Unassembled WGS sequence"/>
</dbReference>
<keyword evidence="3" id="KW-1185">Reference proteome</keyword>
<evidence type="ECO:0000313" key="2">
    <source>
        <dbReference type="EMBL" id="EOD56765.1"/>
    </source>
</evidence>
<protein>
    <recommendedName>
        <fullName evidence="4">Secreted protein</fullName>
    </recommendedName>
</protein>
<dbReference type="OrthoDB" id="6400311at2"/>
<proteinExistence type="predicted"/>
<sequence length="135" mass="14899">MKKTLMVLMLLGPATAWASGLEQCKQDAVSPDCSAYLDGVVDGALGMGDQQARARFGETFQERALRSRVGERLKHDNKRYCGQRRPDAAKLKQTLINQFAANKVDSVSDMYDILAVELSCYRSPRTAETPSDVTP</sequence>
<name>R1GZ61_9GAMM</name>
<keyword evidence="1" id="KW-0732">Signal</keyword>
<comment type="caution">
    <text evidence="2">The sequence shown here is derived from an EMBL/GenBank/DDBJ whole genome shotgun (WGS) entry which is preliminary data.</text>
</comment>
<evidence type="ECO:0000256" key="1">
    <source>
        <dbReference type="SAM" id="SignalP"/>
    </source>
</evidence>
<evidence type="ECO:0000313" key="3">
    <source>
        <dbReference type="Proteomes" id="UP000013526"/>
    </source>
</evidence>
<evidence type="ECO:0008006" key="4">
    <source>
        <dbReference type="Google" id="ProtNLM"/>
    </source>
</evidence>
<dbReference type="RefSeq" id="WP_005892400.1">
    <property type="nucleotide sequence ID" value="NZ_AQGQ01000005.1"/>
</dbReference>
<dbReference type="EMBL" id="AQGQ01000005">
    <property type="protein sequence ID" value="EOD56765.1"/>
    <property type="molecule type" value="Genomic_DNA"/>
</dbReference>
<reference evidence="2 3" key="1">
    <citation type="journal article" date="2013" name="Genome Announc.">
        <title>Draft Genome Sequence of Aeromonas molluscorum Strain 848TT, Isolated from Bivalve Molluscs.</title>
        <authorList>
            <person name="Spataro N."/>
            <person name="Farfan M."/>
            <person name="Albarral V."/>
            <person name="Sanglas A."/>
            <person name="Loren J.G."/>
            <person name="Fuste M.C."/>
            <person name="Bosch E."/>
        </authorList>
    </citation>
    <scope>NUCLEOTIDE SEQUENCE [LARGE SCALE GENOMIC DNA]</scope>
    <source>
        <strain evidence="2 3">848</strain>
    </source>
</reference>
<dbReference type="PATRIC" id="fig|1268236.3.peg.429"/>
<accession>R1GZ61</accession>